<evidence type="ECO:0000313" key="1">
    <source>
        <dbReference type="EMBL" id="VVE58748.1"/>
    </source>
</evidence>
<dbReference type="AlphaFoldDB" id="A0A5E4ZD08"/>
<dbReference type="EMBL" id="CABPRZ010000037">
    <property type="protein sequence ID" value="VVE58748.1"/>
    <property type="molecule type" value="Genomic_DNA"/>
</dbReference>
<name>A0A5E4ZD08_9BURK</name>
<evidence type="ECO:0000313" key="2">
    <source>
        <dbReference type="Proteomes" id="UP000414233"/>
    </source>
</evidence>
<gene>
    <name evidence="1" type="ORF">PTE30175_05298</name>
</gene>
<keyword evidence="2" id="KW-1185">Reference proteome</keyword>
<organism evidence="1 2">
    <name type="scientific">Pandoraea terrae</name>
    <dbReference type="NCBI Taxonomy" id="1537710"/>
    <lineage>
        <taxon>Bacteria</taxon>
        <taxon>Pseudomonadati</taxon>
        <taxon>Pseudomonadota</taxon>
        <taxon>Betaproteobacteria</taxon>
        <taxon>Burkholderiales</taxon>
        <taxon>Burkholderiaceae</taxon>
        <taxon>Pandoraea</taxon>
    </lineage>
</organism>
<dbReference type="Proteomes" id="UP000414233">
    <property type="component" value="Unassembled WGS sequence"/>
</dbReference>
<protein>
    <submittedName>
        <fullName evidence="1">Uncharacterized protein</fullName>
    </submittedName>
</protein>
<proteinExistence type="predicted"/>
<accession>A0A5E4ZD08</accession>
<sequence>MKLLRRDVSAHVDAHAALRADQADLARVHAAQVRDVEPEFRLAVGAGQARAHQECPRVHLVQARDQIELARVDQGVQLNRARQQRGPLQIARIEPRPVDAQRAALDAKRFERAGAAEHRLAGGEHAARGVDEAAAVAGEAIRVGDDHLGARAGHFEIAVERRRQGARHLVDDHRGAAAAQIRIARHPAAELRRHAGRRVVQNRAGRADIEPFIGVVRYAAGRGRRNVHQRHAVGRRVHAR</sequence>
<reference evidence="1 2" key="1">
    <citation type="submission" date="2019-08" db="EMBL/GenBank/DDBJ databases">
        <authorList>
            <person name="Peeters C."/>
        </authorList>
    </citation>
    <scope>NUCLEOTIDE SEQUENCE [LARGE SCALE GENOMIC DNA]</scope>
    <source>
        <strain evidence="1 2">LMG 30175</strain>
    </source>
</reference>